<protein>
    <submittedName>
        <fullName evidence="3">MarR family transcriptional regulator</fullName>
    </submittedName>
</protein>
<dbReference type="InterPro" id="IPR052777">
    <property type="entry name" value="Acetyltransferase_Enz"/>
</dbReference>
<dbReference type="CDD" id="cd04301">
    <property type="entry name" value="NAT_SF"/>
    <property type="match status" value="1"/>
</dbReference>
<dbReference type="SUPFAM" id="SSF55729">
    <property type="entry name" value="Acyl-CoA N-acyltransferases (Nat)"/>
    <property type="match status" value="1"/>
</dbReference>
<dbReference type="InterPro" id="IPR036390">
    <property type="entry name" value="WH_DNA-bd_sf"/>
</dbReference>
<dbReference type="SMART" id="SM00347">
    <property type="entry name" value="HTH_MARR"/>
    <property type="match status" value="1"/>
</dbReference>
<dbReference type="Proteomes" id="UP000077667">
    <property type="component" value="Chromosome"/>
</dbReference>
<dbReference type="EMBL" id="CP015772">
    <property type="protein sequence ID" value="ANH81777.1"/>
    <property type="molecule type" value="Genomic_DNA"/>
</dbReference>
<feature type="domain" description="HTH marR-type" evidence="1">
    <location>
        <begin position="11"/>
        <end position="141"/>
    </location>
</feature>
<dbReference type="InterPro" id="IPR016181">
    <property type="entry name" value="Acyl_CoA_acyltransferase"/>
</dbReference>
<dbReference type="PANTHER" id="PTHR43305">
    <property type="entry name" value="FAMILY N-ACETYLTRANSFERASE, PUTATIVE (AFU_ORTHOLOGUE AFUA_2G01380)-RELATED"/>
    <property type="match status" value="1"/>
</dbReference>
<dbReference type="InterPro" id="IPR000835">
    <property type="entry name" value="HTH_MarR-typ"/>
</dbReference>
<evidence type="ECO:0000259" key="1">
    <source>
        <dbReference type="PROSITE" id="PS50995"/>
    </source>
</evidence>
<evidence type="ECO:0000313" key="3">
    <source>
        <dbReference type="EMBL" id="ANH81777.1"/>
    </source>
</evidence>
<evidence type="ECO:0000259" key="2">
    <source>
        <dbReference type="PROSITE" id="PS51186"/>
    </source>
</evidence>
<dbReference type="GO" id="GO:0016747">
    <property type="term" value="F:acyltransferase activity, transferring groups other than amino-acyl groups"/>
    <property type="evidence" value="ECO:0007669"/>
    <property type="project" value="InterPro"/>
</dbReference>
<proteinExistence type="predicted"/>
<dbReference type="PROSITE" id="PS51186">
    <property type="entry name" value="GNAT"/>
    <property type="match status" value="1"/>
</dbReference>
<dbReference type="InterPro" id="IPR036388">
    <property type="entry name" value="WH-like_DNA-bd_sf"/>
</dbReference>
<dbReference type="Gene3D" id="3.40.630.30">
    <property type="match status" value="1"/>
</dbReference>
<gene>
    <name evidence="3" type="ORF">A8C56_12990</name>
</gene>
<keyword evidence="4" id="KW-1185">Reference proteome</keyword>
<dbReference type="PANTHER" id="PTHR43305:SF1">
    <property type="entry name" value="FAMILY N-ACETYLTRANSFERASE, PUTATIVE (AFU_ORTHOLOGUE AFUA_2G01380)-RELATED"/>
    <property type="match status" value="1"/>
</dbReference>
<evidence type="ECO:0000313" key="4">
    <source>
        <dbReference type="Proteomes" id="UP000077667"/>
    </source>
</evidence>
<dbReference type="STRING" id="1176587.A8C56_12990"/>
<dbReference type="PROSITE" id="PS50995">
    <property type="entry name" value="HTH_MARR_2"/>
    <property type="match status" value="1"/>
</dbReference>
<dbReference type="OrthoDB" id="1431064at2"/>
<dbReference type="GO" id="GO:0003700">
    <property type="term" value="F:DNA-binding transcription factor activity"/>
    <property type="evidence" value="ECO:0007669"/>
    <property type="project" value="InterPro"/>
</dbReference>
<reference evidence="3 4" key="1">
    <citation type="submission" date="2016-05" db="EMBL/GenBank/DDBJ databases">
        <title>Niabella ginsenosidivorans BS26 whole genome sequencing.</title>
        <authorList>
            <person name="Im W.T."/>
            <person name="Siddiqi M.Z."/>
        </authorList>
    </citation>
    <scope>NUCLEOTIDE SEQUENCE [LARGE SCALE GENOMIC DNA]</scope>
    <source>
        <strain evidence="3 4">BS26</strain>
    </source>
</reference>
<dbReference type="Pfam" id="PF00583">
    <property type="entry name" value="Acetyltransf_1"/>
    <property type="match status" value="1"/>
</dbReference>
<feature type="domain" description="N-acetyltransferase" evidence="2">
    <location>
        <begin position="178"/>
        <end position="319"/>
    </location>
</feature>
<dbReference type="RefSeq" id="WP_067756733.1">
    <property type="nucleotide sequence ID" value="NZ_CP015772.1"/>
</dbReference>
<dbReference type="InterPro" id="IPR000182">
    <property type="entry name" value="GNAT_dom"/>
</dbReference>
<dbReference type="Gene3D" id="1.10.10.10">
    <property type="entry name" value="Winged helix-like DNA-binding domain superfamily/Winged helix DNA-binding domain"/>
    <property type="match status" value="1"/>
</dbReference>
<dbReference type="Pfam" id="PF12802">
    <property type="entry name" value="MarR_2"/>
    <property type="match status" value="1"/>
</dbReference>
<dbReference type="KEGG" id="nia:A8C56_12990"/>
<dbReference type="AlphaFoldDB" id="A0A1A9I287"/>
<name>A0A1A9I287_9BACT</name>
<accession>A0A1A9I287</accession>
<organism evidence="3 4">
    <name type="scientific">Niabella ginsenosidivorans</name>
    <dbReference type="NCBI Taxonomy" id="1176587"/>
    <lineage>
        <taxon>Bacteria</taxon>
        <taxon>Pseudomonadati</taxon>
        <taxon>Bacteroidota</taxon>
        <taxon>Chitinophagia</taxon>
        <taxon>Chitinophagales</taxon>
        <taxon>Chitinophagaceae</taxon>
        <taxon>Niabella</taxon>
    </lineage>
</organism>
<dbReference type="SUPFAM" id="SSF46785">
    <property type="entry name" value="Winged helix' DNA-binding domain"/>
    <property type="match status" value="1"/>
</dbReference>
<sequence length="319" mass="36388">MEKIFYARTGKMALGSRLRTLSSLFTEEAEKIYTQNHIPLKPKWFPVFYMLSQNGEQTITQIAIAIGHSQPSVSRIVREMTAKGLLTENKKPGDKRQTRIALSPKGRALVPLITDQCTDVTNAVEELTREAVHNLWEAIDEWEFLLEQKSLSRRVLEQQRQRESSYIRIADYTPEYQSAFRSLNEAWISRYFEMEAADKRALTNPRKYILDKGGCILVALYKDAPVGVCALIKMNDPEYDYEMAKMAVAPAAQGKNIGKLLAGAIINRAKKMGASRLYLESNTRLKPAISLYYKLGFKKINNRPSPYKRANIQMALELE</sequence>